<dbReference type="SUPFAM" id="SSF63829">
    <property type="entry name" value="Calcium-dependent phosphotriesterase"/>
    <property type="match status" value="1"/>
</dbReference>
<organism evidence="1 2">
    <name type="scientific">Flavobacterium lipolyticum</name>
    <dbReference type="NCBI Taxonomy" id="2893754"/>
    <lineage>
        <taxon>Bacteria</taxon>
        <taxon>Pseudomonadati</taxon>
        <taxon>Bacteroidota</taxon>
        <taxon>Flavobacteriia</taxon>
        <taxon>Flavobacteriales</taxon>
        <taxon>Flavobacteriaceae</taxon>
        <taxon>Flavobacterium</taxon>
    </lineage>
</organism>
<sequence>MKEKIIRLMILLVVLTSCSNNENDQNIPGELIADYITDSEIPTEIDGFVVDNNNIVYIAGRGAVLANLYTIDRNGKVAVLKTFHDLRFFYNRLTKNEKNEILITTNDHEVGNMIYNFTNNYKSVASYYTMKPLGVTNSKPIILNAICNYTNDSYIVFDTGSLTIKEVNPLLSKETLIAGSGKDEVKDGIGADASFKDVSQIIIRNNIIYVIDRGDNNYLGNSIRKIENTVNGWKVTTLATSRSYFFSGFKNISFDNQNNLYVLVDQEGIFKFNFNNNTLNLYKKDELKIRAYKTHSSINFKYLRFMEIKNDDLYLQEGSYFVKISNFQSQIQ</sequence>
<evidence type="ECO:0008006" key="3">
    <source>
        <dbReference type="Google" id="ProtNLM"/>
    </source>
</evidence>
<reference evidence="1" key="1">
    <citation type="submission" date="2021-11" db="EMBL/GenBank/DDBJ databases">
        <title>Description of novel Flavobacterium species.</title>
        <authorList>
            <person name="Saticioglu I.B."/>
            <person name="Ay H."/>
            <person name="Altun S."/>
            <person name="Duman M."/>
        </authorList>
    </citation>
    <scope>NUCLEOTIDE SEQUENCE</scope>
    <source>
        <strain evidence="1">F-126</strain>
    </source>
</reference>
<dbReference type="InterPro" id="IPR011042">
    <property type="entry name" value="6-blade_b-propeller_TolB-like"/>
</dbReference>
<comment type="caution">
    <text evidence="1">The sequence shown here is derived from an EMBL/GenBank/DDBJ whole genome shotgun (WGS) entry which is preliminary data.</text>
</comment>
<proteinExistence type="predicted"/>
<keyword evidence="2" id="KW-1185">Reference proteome</keyword>
<dbReference type="Gene3D" id="2.120.10.30">
    <property type="entry name" value="TolB, C-terminal domain"/>
    <property type="match status" value="1"/>
</dbReference>
<evidence type="ECO:0000313" key="1">
    <source>
        <dbReference type="EMBL" id="MCC9019957.1"/>
    </source>
</evidence>
<dbReference type="PROSITE" id="PS51257">
    <property type="entry name" value="PROKAR_LIPOPROTEIN"/>
    <property type="match status" value="1"/>
</dbReference>
<dbReference type="Proteomes" id="UP001430700">
    <property type="component" value="Unassembled WGS sequence"/>
</dbReference>
<dbReference type="EMBL" id="JAJJMN010000002">
    <property type="protein sequence ID" value="MCC9019957.1"/>
    <property type="molecule type" value="Genomic_DNA"/>
</dbReference>
<name>A0ABS8M564_9FLAO</name>
<gene>
    <name evidence="1" type="ORF">LNQ34_19500</name>
</gene>
<protein>
    <recommendedName>
        <fullName evidence="3">Lipoprotein</fullName>
    </recommendedName>
</protein>
<dbReference type="RefSeq" id="WP_230000942.1">
    <property type="nucleotide sequence ID" value="NZ_JAJJMN010000002.1"/>
</dbReference>
<evidence type="ECO:0000313" key="2">
    <source>
        <dbReference type="Proteomes" id="UP001430700"/>
    </source>
</evidence>
<accession>A0ABS8M564</accession>